<evidence type="ECO:0000313" key="3">
    <source>
        <dbReference type="Proteomes" id="UP000199615"/>
    </source>
</evidence>
<dbReference type="Pfam" id="PF24732">
    <property type="entry name" value="ParE_like"/>
    <property type="match status" value="1"/>
</dbReference>
<dbReference type="EMBL" id="FODT01000009">
    <property type="protein sequence ID" value="SEP18602.1"/>
    <property type="molecule type" value="Genomic_DNA"/>
</dbReference>
<dbReference type="SUPFAM" id="SSF143011">
    <property type="entry name" value="RelE-like"/>
    <property type="match status" value="1"/>
</dbReference>
<gene>
    <name evidence="2" type="ORF">SAMN05444123_109199</name>
</gene>
<organism evidence="2 3">
    <name type="scientific">Rhodopseudomonas pseudopalustris</name>
    <dbReference type="NCBI Taxonomy" id="1513892"/>
    <lineage>
        <taxon>Bacteria</taxon>
        <taxon>Pseudomonadati</taxon>
        <taxon>Pseudomonadota</taxon>
        <taxon>Alphaproteobacteria</taxon>
        <taxon>Hyphomicrobiales</taxon>
        <taxon>Nitrobacteraceae</taxon>
        <taxon>Rhodopseudomonas</taxon>
    </lineage>
</organism>
<reference evidence="3" key="1">
    <citation type="submission" date="2016-10" db="EMBL/GenBank/DDBJ databases">
        <authorList>
            <person name="Varghese N."/>
            <person name="Submissions S."/>
        </authorList>
    </citation>
    <scope>NUCLEOTIDE SEQUENCE [LARGE SCALE GENOMIC DNA]</scope>
    <source>
        <strain evidence="3">DSM 123</strain>
    </source>
</reference>
<proteinExistence type="predicted"/>
<feature type="domain" description="ParE-like toxin" evidence="1">
    <location>
        <begin position="24"/>
        <end position="80"/>
    </location>
</feature>
<keyword evidence="3" id="KW-1185">Reference proteome</keyword>
<dbReference type="Proteomes" id="UP000199615">
    <property type="component" value="Unassembled WGS sequence"/>
</dbReference>
<evidence type="ECO:0000313" key="2">
    <source>
        <dbReference type="EMBL" id="SEP18602.1"/>
    </source>
</evidence>
<dbReference type="AlphaFoldDB" id="A0A1H8VT48"/>
<name>A0A1H8VT48_9BRAD</name>
<sequence length="84" mass="9767">MKHHASPEFWSAYRRLAAPIRDLADKNFALLKADPRHPSLHFKRIGRTHSVRIGLRYRALAVDVEDGVLWFWIGSHADYDAMLK</sequence>
<evidence type="ECO:0000259" key="1">
    <source>
        <dbReference type="Pfam" id="PF24732"/>
    </source>
</evidence>
<dbReference type="InterPro" id="IPR056925">
    <property type="entry name" value="ParE-like"/>
</dbReference>
<accession>A0A1H8VT48</accession>
<protein>
    <recommendedName>
        <fullName evidence="1">ParE-like toxin domain-containing protein</fullName>
    </recommendedName>
</protein>
<dbReference type="RefSeq" id="WP_092685575.1">
    <property type="nucleotide sequence ID" value="NZ_FODT01000009.1"/>
</dbReference>
<dbReference type="InterPro" id="IPR035093">
    <property type="entry name" value="RelE/ParE_toxin_dom_sf"/>
</dbReference>
<dbReference type="OrthoDB" id="129742at2"/>